<dbReference type="EMBL" id="CSTE01000002">
    <property type="protein sequence ID" value="CQR50379.1"/>
    <property type="molecule type" value="Genomic_DNA"/>
</dbReference>
<keyword evidence="2" id="KW-1185">Reference proteome</keyword>
<name>A0A0D6JRD1_9EURY</name>
<dbReference type="OrthoDB" id="338984at2157"/>
<accession>A0A0D6JRD1</accession>
<dbReference type="Gene3D" id="3.40.50.150">
    <property type="entry name" value="Vaccinia Virus protein VP39"/>
    <property type="match status" value="1"/>
</dbReference>
<protein>
    <recommendedName>
        <fullName evidence="3">SAM-dependent methyltransferase</fullName>
    </recommendedName>
</protein>
<gene>
    <name evidence="1" type="ORF">BN996_01859</name>
</gene>
<dbReference type="SUPFAM" id="SSF53335">
    <property type="entry name" value="S-adenosyl-L-methionine-dependent methyltransferases"/>
    <property type="match status" value="1"/>
</dbReference>
<dbReference type="RefSeq" id="WP_089779897.1">
    <property type="nucleotide sequence ID" value="NZ_CABLRR010000002.1"/>
</dbReference>
<dbReference type="Proteomes" id="UP000198902">
    <property type="component" value="Unassembled WGS sequence"/>
</dbReference>
<evidence type="ECO:0000313" key="2">
    <source>
        <dbReference type="Proteomes" id="UP000198902"/>
    </source>
</evidence>
<dbReference type="InterPro" id="IPR029063">
    <property type="entry name" value="SAM-dependent_MTases_sf"/>
</dbReference>
<dbReference type="AlphaFoldDB" id="A0A0D6JRD1"/>
<sequence length="301" mass="32801">MTSHDDRFVHYLRAKESVDDRALHRPTLASLEDRLEARAESRSGEPLRVVSVGAGTGAMCRRLLSWGVFDAHDEIKYVLVDRTRGMADNAAAAFAEWARAAGWTAEPTSNGFRIDRHGRSVSLTYVTSDIFEAMTVLPKAIDLVVAHAVLDVLPLRRAVAALLSRLTDDGLFYAPVTFDGRTAFRPSHPHDDDVLGAYHETMRGDDRAGPDTGSDLLSVLPDLGASVVAAGGSDWVVHPPHDTEARVFLDRILGFVEASVGEADAVDRETLDGWLRARHDALAGDELAYIAHNLDVLAELD</sequence>
<evidence type="ECO:0008006" key="3">
    <source>
        <dbReference type="Google" id="ProtNLM"/>
    </source>
</evidence>
<evidence type="ECO:0000313" key="1">
    <source>
        <dbReference type="EMBL" id="CQR50379.1"/>
    </source>
</evidence>
<organism evidence="1 2">
    <name type="scientific">Haloferax massiliensis</name>
    <dbReference type="NCBI Taxonomy" id="1476858"/>
    <lineage>
        <taxon>Archaea</taxon>
        <taxon>Methanobacteriati</taxon>
        <taxon>Methanobacteriota</taxon>
        <taxon>Stenosarchaea group</taxon>
        <taxon>Halobacteria</taxon>
        <taxon>Halobacteriales</taxon>
        <taxon>Haloferacaceae</taxon>
        <taxon>Haloferax</taxon>
    </lineage>
</organism>
<reference evidence="2" key="1">
    <citation type="submission" date="2015-03" db="EMBL/GenBank/DDBJ databases">
        <authorList>
            <person name="Urmite Genomes"/>
        </authorList>
    </citation>
    <scope>NUCLEOTIDE SEQUENCE [LARGE SCALE GENOMIC DNA]</scope>
    <source>
        <strain evidence="2">Arc-Hr</strain>
    </source>
</reference>
<proteinExistence type="predicted"/>